<accession>A0ABS7WHI4</accession>
<evidence type="ECO:0000313" key="2">
    <source>
        <dbReference type="EMBL" id="MBZ6377132.1"/>
    </source>
</evidence>
<reference evidence="2 3" key="1">
    <citation type="submission" date="2021-04" db="EMBL/GenBank/DDBJ databases">
        <authorList>
            <person name="Pira H."/>
            <person name="Risdian C."/>
            <person name="Wink J."/>
        </authorList>
    </citation>
    <scope>NUCLEOTIDE SEQUENCE [LARGE SCALE GENOMIC DNA]</scope>
    <source>
        <strain evidence="2 3">DSM 107782</strain>
    </source>
</reference>
<comment type="caution">
    <text evidence="2">The sequence shown here is derived from an EMBL/GenBank/DDBJ whole genome shotgun (WGS) entry which is preliminary data.</text>
</comment>
<protein>
    <submittedName>
        <fullName evidence="2">Uncharacterized protein</fullName>
    </submittedName>
</protein>
<feature type="transmembrane region" description="Helical" evidence="1">
    <location>
        <begin position="12"/>
        <end position="35"/>
    </location>
</feature>
<keyword evidence="1" id="KW-0812">Transmembrane</keyword>
<keyword evidence="3" id="KW-1185">Reference proteome</keyword>
<keyword evidence="1" id="KW-0472">Membrane</keyword>
<dbReference type="RefSeq" id="WP_143712198.1">
    <property type="nucleotide sequence ID" value="NZ_JAGSGB010000001.1"/>
</dbReference>
<evidence type="ECO:0000256" key="1">
    <source>
        <dbReference type="SAM" id="Phobius"/>
    </source>
</evidence>
<proteinExistence type="predicted"/>
<gene>
    <name evidence="2" type="ORF">KCN53_00640</name>
</gene>
<dbReference type="Proteomes" id="UP000824621">
    <property type="component" value="Unassembled WGS sequence"/>
</dbReference>
<organism evidence="2 3">
    <name type="scientific">Pacificimonas aurantium</name>
    <dbReference type="NCBI Taxonomy" id="1250540"/>
    <lineage>
        <taxon>Bacteria</taxon>
        <taxon>Pseudomonadati</taxon>
        <taxon>Pseudomonadota</taxon>
        <taxon>Alphaproteobacteria</taxon>
        <taxon>Sphingomonadales</taxon>
        <taxon>Sphingosinicellaceae</taxon>
        <taxon>Pacificimonas</taxon>
    </lineage>
</organism>
<keyword evidence="1" id="KW-1133">Transmembrane helix</keyword>
<evidence type="ECO:0000313" key="3">
    <source>
        <dbReference type="Proteomes" id="UP000824621"/>
    </source>
</evidence>
<dbReference type="EMBL" id="JAGSGB010000001">
    <property type="protein sequence ID" value="MBZ6377132.1"/>
    <property type="molecule type" value="Genomic_DNA"/>
</dbReference>
<sequence>MQPVAVPRNWARLILTMGAPGVLLFILLGVTQLVLPYDWKPSVLVGKAIATYEVTILRGTVMDRSQAEQQISEARAEGERAAELAFQEKLKEVELAYNVELQETQARLQSGVEAYKSLYDRANMIQQAVYQMEGTMLQFRQQAIRDTQSGNAFIANAADIGCIFMPEFCQVGNHIRSDMADQLNDAGRRGAGSLSQDYLRGLPDPAQFQGQLLTPLEQQER</sequence>
<name>A0ABS7WHI4_9SPHN</name>